<dbReference type="SMART" id="SM00295">
    <property type="entry name" value="B41"/>
    <property type="match status" value="1"/>
</dbReference>
<evidence type="ECO:0000256" key="1">
    <source>
        <dbReference type="ARBA" id="ARBA00004246"/>
    </source>
</evidence>
<dbReference type="InterPro" id="IPR019748">
    <property type="entry name" value="FERM_central"/>
</dbReference>
<keyword evidence="10 19" id="KW-0547">Nucleotide-binding</keyword>
<evidence type="ECO:0000256" key="18">
    <source>
        <dbReference type="ARBA" id="ARBA00061333"/>
    </source>
</evidence>
<dbReference type="InterPro" id="IPR008266">
    <property type="entry name" value="Tyr_kinase_AS"/>
</dbReference>
<keyword evidence="16" id="KW-0966">Cell projection</keyword>
<reference evidence="23" key="2">
    <citation type="submission" date="2025-08" db="UniProtKB">
        <authorList>
            <consortium name="Ensembl"/>
        </authorList>
    </citation>
    <scope>IDENTIFICATION</scope>
</reference>
<feature type="domain" description="FERM" evidence="22">
    <location>
        <begin position="39"/>
        <end position="382"/>
    </location>
</feature>
<dbReference type="Gene3D" id="1.20.120.330">
    <property type="entry name" value="Nucleotidyltransferases domain 2"/>
    <property type="match status" value="1"/>
</dbReference>
<evidence type="ECO:0000256" key="11">
    <source>
        <dbReference type="ARBA" id="ARBA00022777"/>
    </source>
</evidence>
<dbReference type="Pfam" id="PF21477">
    <property type="entry name" value="FERM_C_FAK1"/>
    <property type="match status" value="1"/>
</dbReference>
<organism evidence="23 24">
    <name type="scientific">Gouania willdenowi</name>
    <name type="common">Blunt-snouted clingfish</name>
    <name type="synonym">Lepadogaster willdenowi</name>
    <dbReference type="NCBI Taxonomy" id="441366"/>
    <lineage>
        <taxon>Eukaryota</taxon>
        <taxon>Metazoa</taxon>
        <taxon>Chordata</taxon>
        <taxon>Craniata</taxon>
        <taxon>Vertebrata</taxon>
        <taxon>Euteleostomi</taxon>
        <taxon>Actinopterygii</taxon>
        <taxon>Neopterygii</taxon>
        <taxon>Teleostei</taxon>
        <taxon>Neoteleostei</taxon>
        <taxon>Acanthomorphata</taxon>
        <taxon>Ovalentaria</taxon>
        <taxon>Blenniimorphae</taxon>
        <taxon>Blenniiformes</taxon>
        <taxon>Gobiesocoidei</taxon>
        <taxon>Gobiesocidae</taxon>
        <taxon>Gobiesocinae</taxon>
        <taxon>Gouania</taxon>
    </lineage>
</organism>
<gene>
    <name evidence="23" type="primary">LOC114475881</name>
</gene>
<dbReference type="Ensembl" id="ENSGWIT00000020622.1">
    <property type="protein sequence ID" value="ENSGWIP00000018727.1"/>
    <property type="gene ID" value="ENSGWIG00000010286.1"/>
</dbReference>
<dbReference type="GO" id="GO:0008284">
    <property type="term" value="P:positive regulation of cell population proliferation"/>
    <property type="evidence" value="ECO:0007669"/>
    <property type="project" value="UniProtKB-ARBA"/>
</dbReference>
<dbReference type="InterPro" id="IPR001245">
    <property type="entry name" value="Ser-Thr/Tyr_kinase_cat_dom"/>
</dbReference>
<name>A0A8C5EA05_GOUWI</name>
<dbReference type="InterPro" id="IPR000719">
    <property type="entry name" value="Prot_kinase_dom"/>
</dbReference>
<dbReference type="SUPFAM" id="SSF50729">
    <property type="entry name" value="PH domain-like"/>
    <property type="match status" value="1"/>
</dbReference>
<evidence type="ECO:0000256" key="5">
    <source>
        <dbReference type="ARBA" id="ARBA00011903"/>
    </source>
</evidence>
<dbReference type="PRINTS" id="PR00109">
    <property type="entry name" value="TYRKINASE"/>
</dbReference>
<keyword evidence="14" id="KW-0472">Membrane</keyword>
<dbReference type="GO" id="GO:0005925">
    <property type="term" value="C:focal adhesion"/>
    <property type="evidence" value="ECO:0007669"/>
    <property type="project" value="UniProtKB-SubCell"/>
</dbReference>
<dbReference type="Pfam" id="PF03623">
    <property type="entry name" value="Focal_AT"/>
    <property type="match status" value="1"/>
</dbReference>
<keyword evidence="9" id="KW-0808">Transferase</keyword>
<dbReference type="InterPro" id="IPR014352">
    <property type="entry name" value="FERM/acyl-CoA-bd_prot_sf"/>
</dbReference>
<reference evidence="23" key="1">
    <citation type="submission" date="2020-06" db="EMBL/GenBank/DDBJ databases">
        <authorList>
            <consortium name="Wellcome Sanger Institute Data Sharing"/>
        </authorList>
    </citation>
    <scope>NUCLEOTIDE SEQUENCE [LARGE SCALE GENOMIC DNA]</scope>
</reference>
<keyword evidence="24" id="KW-1185">Reference proteome</keyword>
<dbReference type="PROSITE" id="PS00107">
    <property type="entry name" value="PROTEIN_KINASE_ATP"/>
    <property type="match status" value="1"/>
</dbReference>
<dbReference type="PANTHER" id="PTHR46221">
    <property type="entry name" value="FERM AND PDZ DOMAIN-CONTAINING PROTEIN FAMILY MEMBER"/>
    <property type="match status" value="1"/>
</dbReference>
<dbReference type="GO" id="GO:0005886">
    <property type="term" value="C:plasma membrane"/>
    <property type="evidence" value="ECO:0007669"/>
    <property type="project" value="UniProtKB-SubCell"/>
</dbReference>
<keyword evidence="15" id="KW-0829">Tyrosine-protein kinase</keyword>
<evidence type="ECO:0000256" key="15">
    <source>
        <dbReference type="ARBA" id="ARBA00023137"/>
    </source>
</evidence>
<dbReference type="GO" id="GO:0005524">
    <property type="term" value="F:ATP binding"/>
    <property type="evidence" value="ECO:0007669"/>
    <property type="project" value="UniProtKB-UniRule"/>
</dbReference>
<dbReference type="InterPro" id="IPR041784">
    <property type="entry name" value="FAK1/PYK2_FERM_C"/>
</dbReference>
<dbReference type="AlphaFoldDB" id="A0A8C5EA05"/>
<dbReference type="InterPro" id="IPR049385">
    <property type="entry name" value="FAK1-like_FERM_C"/>
</dbReference>
<evidence type="ECO:0000256" key="7">
    <source>
        <dbReference type="ARBA" id="ARBA00022490"/>
    </source>
</evidence>
<dbReference type="InterPro" id="IPR005189">
    <property type="entry name" value="Focal_adhesion_kin_target_dom"/>
</dbReference>
<evidence type="ECO:0000256" key="17">
    <source>
        <dbReference type="ARBA" id="ARBA00051245"/>
    </source>
</evidence>
<dbReference type="Gene3D" id="1.10.510.10">
    <property type="entry name" value="Transferase(Phosphotransferase) domain 1"/>
    <property type="match status" value="1"/>
</dbReference>
<dbReference type="InterPro" id="IPR020635">
    <property type="entry name" value="Tyr_kinase_cat_dom"/>
</dbReference>
<evidence type="ECO:0000256" key="16">
    <source>
        <dbReference type="ARBA" id="ARBA00023273"/>
    </source>
</evidence>
<evidence type="ECO:0000256" key="6">
    <source>
        <dbReference type="ARBA" id="ARBA00022475"/>
    </source>
</evidence>
<dbReference type="EC" id="2.7.10.2" evidence="5"/>
<comment type="catalytic activity">
    <reaction evidence="17">
        <text>L-tyrosyl-[protein] + ATP = O-phospho-L-tyrosyl-[protein] + ADP + H(+)</text>
        <dbReference type="Rhea" id="RHEA:10596"/>
        <dbReference type="Rhea" id="RHEA-COMP:10136"/>
        <dbReference type="Rhea" id="RHEA-COMP:20101"/>
        <dbReference type="ChEBI" id="CHEBI:15378"/>
        <dbReference type="ChEBI" id="CHEBI:30616"/>
        <dbReference type="ChEBI" id="CHEBI:46858"/>
        <dbReference type="ChEBI" id="CHEBI:61978"/>
        <dbReference type="ChEBI" id="CHEBI:456216"/>
        <dbReference type="EC" id="2.7.10.2"/>
    </reaction>
</comment>
<dbReference type="Gene3D" id="3.30.200.20">
    <property type="entry name" value="Phosphorylase Kinase, domain 1"/>
    <property type="match status" value="1"/>
</dbReference>
<protein>
    <recommendedName>
        <fullName evidence="5">non-specific protein-tyrosine kinase</fullName>
        <ecNumber evidence="5">2.7.10.2</ecNumber>
    </recommendedName>
</protein>
<proteinExistence type="inferred from homology"/>
<evidence type="ECO:0000256" key="13">
    <source>
        <dbReference type="ARBA" id="ARBA00022949"/>
    </source>
</evidence>
<keyword evidence="13" id="KW-0965">Cell junction</keyword>
<evidence type="ECO:0000313" key="23">
    <source>
        <dbReference type="Ensembl" id="ENSGWIP00000018727.1"/>
    </source>
</evidence>
<dbReference type="Pfam" id="PF07714">
    <property type="entry name" value="PK_Tyr_Ser-Thr"/>
    <property type="match status" value="1"/>
</dbReference>
<evidence type="ECO:0000256" key="3">
    <source>
        <dbReference type="ARBA" id="ARBA00004413"/>
    </source>
</evidence>
<comment type="similarity">
    <text evidence="18">Belongs to the protein kinase superfamily. Tyr protein kinase family. Fes/fps subfamily.</text>
</comment>
<dbReference type="SUPFAM" id="SSF68993">
    <property type="entry name" value="FAT domain of focal adhesion kinase"/>
    <property type="match status" value="1"/>
</dbReference>
<dbReference type="SUPFAM" id="SSF54236">
    <property type="entry name" value="Ubiquitin-like"/>
    <property type="match status" value="1"/>
</dbReference>
<dbReference type="SMART" id="SM00219">
    <property type="entry name" value="TyrKc"/>
    <property type="match status" value="1"/>
</dbReference>
<dbReference type="InterPro" id="IPR041390">
    <property type="entry name" value="FADK_N"/>
</dbReference>
<dbReference type="InterPro" id="IPR035963">
    <property type="entry name" value="FERM_2"/>
</dbReference>
<evidence type="ECO:0000256" key="20">
    <source>
        <dbReference type="SAM" id="MobiDB-lite"/>
    </source>
</evidence>
<feature type="region of interest" description="Disordered" evidence="20">
    <location>
        <begin position="773"/>
        <end position="807"/>
    </location>
</feature>
<evidence type="ECO:0000256" key="19">
    <source>
        <dbReference type="PROSITE-ProRule" id="PRU10141"/>
    </source>
</evidence>
<dbReference type="Gene3D" id="2.30.29.30">
    <property type="entry name" value="Pleckstrin-homology domain (PH domain)/Phosphotyrosine-binding domain (PTB)"/>
    <property type="match status" value="1"/>
</dbReference>
<evidence type="ECO:0000259" key="21">
    <source>
        <dbReference type="PROSITE" id="PS50011"/>
    </source>
</evidence>
<evidence type="ECO:0000256" key="4">
    <source>
        <dbReference type="ARBA" id="ARBA00004496"/>
    </source>
</evidence>
<dbReference type="FunFam" id="1.10.510.10:FF:000027">
    <property type="entry name" value="Receptor protein-tyrosine kinase"/>
    <property type="match status" value="1"/>
</dbReference>
<dbReference type="GO" id="GO:0007172">
    <property type="term" value="P:signal complex assembly"/>
    <property type="evidence" value="ECO:0007669"/>
    <property type="project" value="InterPro"/>
</dbReference>
<dbReference type="PROSITE" id="PS00109">
    <property type="entry name" value="PROTEIN_KINASE_TYR"/>
    <property type="match status" value="1"/>
</dbReference>
<dbReference type="Pfam" id="PF00373">
    <property type="entry name" value="FERM_M"/>
    <property type="match status" value="1"/>
</dbReference>
<dbReference type="InterPro" id="IPR019749">
    <property type="entry name" value="Band_41_domain"/>
</dbReference>
<dbReference type="PROSITE" id="PS50057">
    <property type="entry name" value="FERM_3"/>
    <property type="match status" value="1"/>
</dbReference>
<keyword evidence="11" id="KW-0418">Kinase</keyword>
<dbReference type="FunFam" id="3.30.200.20:FF:000194">
    <property type="entry name" value="protein-tyrosine kinase 2-beta isoform X1"/>
    <property type="match status" value="1"/>
</dbReference>
<evidence type="ECO:0000313" key="24">
    <source>
        <dbReference type="Proteomes" id="UP000694680"/>
    </source>
</evidence>
<dbReference type="GO" id="GO:0007165">
    <property type="term" value="P:signal transduction"/>
    <property type="evidence" value="ECO:0007669"/>
    <property type="project" value="UniProtKB-ARBA"/>
</dbReference>
<evidence type="ECO:0000256" key="14">
    <source>
        <dbReference type="ARBA" id="ARBA00023136"/>
    </source>
</evidence>
<evidence type="ECO:0000256" key="2">
    <source>
        <dbReference type="ARBA" id="ARBA00004316"/>
    </source>
</evidence>
<dbReference type="Pfam" id="PF18038">
    <property type="entry name" value="FERM_N_2"/>
    <property type="match status" value="1"/>
</dbReference>
<dbReference type="CDD" id="cd14473">
    <property type="entry name" value="FERM_B-lobe"/>
    <property type="match status" value="1"/>
</dbReference>
<dbReference type="SUPFAM" id="SSF56112">
    <property type="entry name" value="Protein kinase-like (PK-like)"/>
    <property type="match status" value="1"/>
</dbReference>
<dbReference type="InterPro" id="IPR036137">
    <property type="entry name" value="Focal_adhe_kin_target_dom_sf"/>
</dbReference>
<feature type="domain" description="Protein kinase" evidence="21">
    <location>
        <begin position="436"/>
        <end position="709"/>
    </location>
</feature>
<dbReference type="Gene3D" id="1.20.80.10">
    <property type="match status" value="1"/>
</dbReference>
<evidence type="ECO:0000256" key="10">
    <source>
        <dbReference type="ARBA" id="ARBA00022741"/>
    </source>
</evidence>
<dbReference type="PROSITE" id="PS50011">
    <property type="entry name" value="PROTEIN_KINASE_DOM"/>
    <property type="match status" value="1"/>
</dbReference>
<feature type="binding site" evidence="19">
    <location>
        <position position="469"/>
    </location>
    <ligand>
        <name>ATP</name>
        <dbReference type="ChEBI" id="CHEBI:30616"/>
    </ligand>
</feature>
<dbReference type="GO" id="GO:0004715">
    <property type="term" value="F:non-membrane spanning protein tyrosine kinase activity"/>
    <property type="evidence" value="ECO:0007669"/>
    <property type="project" value="UniProtKB-EC"/>
</dbReference>
<evidence type="ECO:0000259" key="22">
    <source>
        <dbReference type="PROSITE" id="PS50057"/>
    </source>
</evidence>
<reference evidence="23" key="3">
    <citation type="submission" date="2025-09" db="UniProtKB">
        <authorList>
            <consortium name="Ensembl"/>
        </authorList>
    </citation>
    <scope>IDENTIFICATION</scope>
</reference>
<dbReference type="InterPro" id="IPR017441">
    <property type="entry name" value="Protein_kinase_ATP_BS"/>
</dbReference>
<dbReference type="PANTHER" id="PTHR46221:SF11">
    <property type="entry name" value="NON-SPECIFIC PROTEIN-TYROSINE KINASE"/>
    <property type="match status" value="1"/>
</dbReference>
<evidence type="ECO:0000256" key="12">
    <source>
        <dbReference type="ARBA" id="ARBA00022840"/>
    </source>
</evidence>
<keyword evidence="12 19" id="KW-0067">ATP-binding</keyword>
<dbReference type="InterPro" id="IPR029071">
    <property type="entry name" value="Ubiquitin-like_domsf"/>
</dbReference>
<dbReference type="InterPro" id="IPR000299">
    <property type="entry name" value="FERM_domain"/>
</dbReference>
<dbReference type="CDD" id="cd13190">
    <property type="entry name" value="FERM_C_FAK1"/>
    <property type="match status" value="1"/>
</dbReference>
<dbReference type="InterPro" id="IPR011993">
    <property type="entry name" value="PH-like_dom_sf"/>
</dbReference>
<dbReference type="FunFam" id="1.20.80.10:FF:000004">
    <property type="entry name" value="Protein-tyrosine kinase 2-beta isoform 1"/>
    <property type="match status" value="1"/>
</dbReference>
<sequence>MSGDTSTLSWRSLSLTTQSLSPVLSPASSVARESFFPAKIIKVCFLSSSSNTGKNFKLVRCEEGWTVKNVISVVLSSGSVGPDIKHSLCYGLLLKHLKSSEKHWLHPDLTISEATQCYEQQHLEAEWRYDLRIRYIPSDFMTAFNNDKTTMLYFYHQVGDRWWFHPRCFSILQCFHHVHLQVRSDYMQQYASKVSDGMALQLGCLEIRRFYKDMNPKGLEKKSNFELLEKDLGLDLFFPRELISSMKPKQLRRLIQQTFQGYSTLKQDQCMAKFFQTLAQCYSFTQEIFACQLVHGWNLTIDLVIGPDGISQQTDNSKPIRLATFSQVQSISFSAGCDGRGLLSVNINGAKQPLSVNTSSLAVAENMADLIDGYCRLERNSESLLLIRPNKGRHKLPDIPQCAVPNSLQKGSDIYMEIPDNTEKADEKCRISRVDVVLGRILGEGFFGEVHGGVYKSHGTGERIPVAIKTCKVCLSDVKEKFLSEAELMKNLDHPHIVRLIGVIEVDPVWIVMELYEHGELGKYLVEQQDILTTETLSLYCLQICSALAYLEGLNMVHRDIAVRNILVATPECVKLGDFGLSRYIDEQEYYKASVSRLPIKWMAPESINFRRFTTASDVWMFGVCVWEIYSMANQPFFWLENGEVINQLEAGVRLHKPSLCPSAIYSLLTSCWAYKPQARPTFSQLVCSLSEIKKIEMKKEERVGHRWSDDYSLADPPPKPSRTQENIFAQVTQSQLKEADYLPLWEKDRTEETLQRQRREMQTDKQWLEHEERQLQLPKPGLEKDPPEKPAAPPSPPQQRPTAELDRAGDQVYASVMAMVRQIVQLKDGVDKLFASEYPNAVKAVGVSLRGLMQSVDEVLPSLHSSVTTEIEGTKKRLNTNYAELISKMRLAQQNSVTSLKEECQRQMLKAAHTLALDSKNLLDAVDQARVRANLAKPRPDLVDVEDVASNEG</sequence>
<dbReference type="Proteomes" id="UP000694680">
    <property type="component" value="Chromosome 2"/>
</dbReference>
<dbReference type="Gene3D" id="3.10.20.90">
    <property type="entry name" value="Phosphatidylinositol 3-kinase Catalytic Subunit, Chain A, domain 1"/>
    <property type="match status" value="1"/>
</dbReference>
<accession>A0A8C5EA05</accession>
<dbReference type="InterPro" id="IPR011009">
    <property type="entry name" value="Kinase-like_dom_sf"/>
</dbReference>
<evidence type="ECO:0000256" key="8">
    <source>
        <dbReference type="ARBA" id="ARBA00022553"/>
    </source>
</evidence>
<dbReference type="GO" id="GO:0005737">
    <property type="term" value="C:cytoplasm"/>
    <property type="evidence" value="ECO:0007669"/>
    <property type="project" value="UniProtKB-SubCell"/>
</dbReference>
<dbReference type="GO" id="GO:0042995">
    <property type="term" value="C:cell projection"/>
    <property type="evidence" value="ECO:0007669"/>
    <property type="project" value="UniProtKB-SubCell"/>
</dbReference>
<comment type="subcellular location">
    <subcellularLocation>
        <location evidence="1">Cell junction</location>
        <location evidence="1">Focal adhesion</location>
    </subcellularLocation>
    <subcellularLocation>
        <location evidence="3">Cell membrane</location>
        <topology evidence="3">Peripheral membrane protein</topology>
        <orientation evidence="3">Cytoplasmic side</orientation>
    </subcellularLocation>
    <subcellularLocation>
        <location evidence="2">Cell projection</location>
    </subcellularLocation>
    <subcellularLocation>
        <location evidence="4">Cytoplasm</location>
    </subcellularLocation>
</comment>
<evidence type="ECO:0000256" key="9">
    <source>
        <dbReference type="ARBA" id="ARBA00022679"/>
    </source>
</evidence>
<keyword evidence="6" id="KW-1003">Cell membrane</keyword>
<keyword evidence="8" id="KW-0597">Phosphoprotein</keyword>
<feature type="compositionally biased region" description="Pro residues" evidence="20">
    <location>
        <begin position="790"/>
        <end position="800"/>
    </location>
</feature>
<dbReference type="SUPFAM" id="SSF47031">
    <property type="entry name" value="Second domain of FERM"/>
    <property type="match status" value="1"/>
</dbReference>
<keyword evidence="7" id="KW-0963">Cytoplasm</keyword>